<dbReference type="GO" id="GO:0008344">
    <property type="term" value="P:adult locomotory behavior"/>
    <property type="evidence" value="ECO:0007669"/>
    <property type="project" value="TreeGrafter"/>
</dbReference>
<dbReference type="Pfam" id="PF07707">
    <property type="entry name" value="BACK"/>
    <property type="match status" value="1"/>
</dbReference>
<dbReference type="Gene3D" id="2.60.120.260">
    <property type="entry name" value="Galactose-binding domain-like"/>
    <property type="match status" value="2"/>
</dbReference>
<dbReference type="SUPFAM" id="SSF49785">
    <property type="entry name" value="Galactose-binding domain-like"/>
    <property type="match status" value="2"/>
</dbReference>
<evidence type="ECO:0000313" key="3">
    <source>
        <dbReference type="WBParaSite" id="Pan_g15895.t1"/>
    </source>
</evidence>
<reference evidence="2" key="1">
    <citation type="journal article" date="2013" name="Genetics">
        <title>The draft genome and transcriptome of Panagrellus redivivus are shaped by the harsh demands of a free-living lifestyle.</title>
        <authorList>
            <person name="Srinivasan J."/>
            <person name="Dillman A.R."/>
            <person name="Macchietto M.G."/>
            <person name="Heikkinen L."/>
            <person name="Lakso M."/>
            <person name="Fracchia K.M."/>
            <person name="Antoshechkin I."/>
            <person name="Mortazavi A."/>
            <person name="Wong G."/>
            <person name="Sternberg P.W."/>
        </authorList>
    </citation>
    <scope>NUCLEOTIDE SEQUENCE [LARGE SCALE GENOMIC DNA]</scope>
    <source>
        <strain evidence="2">MT8872</strain>
    </source>
</reference>
<sequence length="528" mass="60553">MPSGIYQLIEHIGSLHLNEALSDVTIVIEGAKLPAHRVILAQRCDYFRAMFEVGMIESTSKCIEIRETPLNGFKLILKWIYTGRFKFTSIDDAFEVLRLANMYQITELVNKSIHYLKRNISVDVVCMILNESIFLSQDKLTNFILDFVNSKSCELVKHKGFENLSTDALHLILTNRVLAAFDNDIFHAVVGWMKANPTKSAYFHEILKNVIFDTITVEELATVPNDIVDANVLADLACQQRIEKRIPAYQTPDENVTLPKCGVKVITGGRSSFFKKNVGMLKHKIVPPDEGILIDLVRPFLLNSIKMRLLDDFEFETYSYRIAVSVDNITWIRVTDHSKHKCRSLQNLFFKERFVRYIRIVGTASNYGTFEITQFEASYTSNPSQIDPETTLIIPSENVALVQKNAIVTNSYSFSENSIINGRFRDYPDKAAYTFKYSGDPFTIHLPQPYLIDTMKLLLWEDCVYSYKIEVSVDQENWAQVVSEENVSSWRDIDFEKRPVVFIRLTGTCTNVGSFLFKCLHFECFAKS</sequence>
<dbReference type="GO" id="GO:0050804">
    <property type="term" value="P:modulation of chemical synaptic transmission"/>
    <property type="evidence" value="ECO:0007669"/>
    <property type="project" value="TreeGrafter"/>
</dbReference>
<dbReference type="SUPFAM" id="SSF54695">
    <property type="entry name" value="POZ domain"/>
    <property type="match status" value="1"/>
</dbReference>
<dbReference type="PANTHER" id="PTHR46306:SF1">
    <property type="entry name" value="BTB_POZ DOMAIN-CONTAINING PROTEIN 9"/>
    <property type="match status" value="1"/>
</dbReference>
<dbReference type="InterPro" id="IPR011333">
    <property type="entry name" value="SKP1/BTB/POZ_sf"/>
</dbReference>
<organism evidence="2 3">
    <name type="scientific">Panagrellus redivivus</name>
    <name type="common">Microworm</name>
    <dbReference type="NCBI Taxonomy" id="6233"/>
    <lineage>
        <taxon>Eukaryota</taxon>
        <taxon>Metazoa</taxon>
        <taxon>Ecdysozoa</taxon>
        <taxon>Nematoda</taxon>
        <taxon>Chromadorea</taxon>
        <taxon>Rhabditida</taxon>
        <taxon>Tylenchina</taxon>
        <taxon>Panagrolaimomorpha</taxon>
        <taxon>Panagrolaimoidea</taxon>
        <taxon>Panagrolaimidae</taxon>
        <taxon>Panagrellus</taxon>
    </lineage>
</organism>
<name>A0A7E4V329_PANRE</name>
<dbReference type="Gene3D" id="3.30.710.10">
    <property type="entry name" value="Potassium Channel Kv1.1, Chain A"/>
    <property type="match status" value="1"/>
</dbReference>
<dbReference type="WBParaSite" id="Pan_g15895.t1">
    <property type="protein sequence ID" value="Pan_g15895.t1"/>
    <property type="gene ID" value="Pan_g15895"/>
</dbReference>
<dbReference type="Gene3D" id="1.25.40.420">
    <property type="match status" value="1"/>
</dbReference>
<accession>A0A7E4V329</accession>
<protein>
    <submittedName>
        <fullName evidence="3">BTB domain-containing protein</fullName>
    </submittedName>
</protein>
<dbReference type="InterPro" id="IPR052407">
    <property type="entry name" value="BTB_POZ_domain_cont_9"/>
</dbReference>
<dbReference type="Proteomes" id="UP000492821">
    <property type="component" value="Unassembled WGS sequence"/>
</dbReference>
<feature type="domain" description="BTB" evidence="1">
    <location>
        <begin position="22"/>
        <end position="89"/>
    </location>
</feature>
<dbReference type="Pfam" id="PF00651">
    <property type="entry name" value="BTB"/>
    <property type="match status" value="1"/>
</dbReference>
<dbReference type="AlphaFoldDB" id="A0A7E4V329"/>
<dbReference type="InterPro" id="IPR011705">
    <property type="entry name" value="BACK"/>
</dbReference>
<keyword evidence="2" id="KW-1185">Reference proteome</keyword>
<dbReference type="PANTHER" id="PTHR46306">
    <property type="entry name" value="BTB/POZ DOMAIN-CONTAINING PROTEIN 9"/>
    <property type="match status" value="1"/>
</dbReference>
<dbReference type="GO" id="GO:0005737">
    <property type="term" value="C:cytoplasm"/>
    <property type="evidence" value="ECO:0007669"/>
    <property type="project" value="TreeGrafter"/>
</dbReference>
<dbReference type="InterPro" id="IPR000210">
    <property type="entry name" value="BTB/POZ_dom"/>
</dbReference>
<dbReference type="InterPro" id="IPR008979">
    <property type="entry name" value="Galactose-bd-like_sf"/>
</dbReference>
<dbReference type="SMART" id="SM00225">
    <property type="entry name" value="BTB"/>
    <property type="match status" value="1"/>
</dbReference>
<evidence type="ECO:0000259" key="1">
    <source>
        <dbReference type="PROSITE" id="PS50097"/>
    </source>
</evidence>
<proteinExistence type="predicted"/>
<evidence type="ECO:0000313" key="2">
    <source>
        <dbReference type="Proteomes" id="UP000492821"/>
    </source>
</evidence>
<dbReference type="PROSITE" id="PS50097">
    <property type="entry name" value="BTB"/>
    <property type="match status" value="1"/>
</dbReference>
<reference evidence="3" key="2">
    <citation type="submission" date="2020-10" db="UniProtKB">
        <authorList>
            <consortium name="WormBaseParasite"/>
        </authorList>
    </citation>
    <scope>IDENTIFICATION</scope>
</reference>
<dbReference type="GO" id="GO:0048512">
    <property type="term" value="P:circadian behavior"/>
    <property type="evidence" value="ECO:0007669"/>
    <property type="project" value="TreeGrafter"/>
</dbReference>